<keyword evidence="3" id="KW-0349">Heme</keyword>
<dbReference type="GO" id="GO:0020037">
    <property type="term" value="F:heme binding"/>
    <property type="evidence" value="ECO:0007669"/>
    <property type="project" value="InterPro"/>
</dbReference>
<keyword evidence="8" id="KW-0812">Transmembrane</keyword>
<dbReference type="PRINTS" id="PR00463">
    <property type="entry name" value="EP450I"/>
</dbReference>
<dbReference type="STRING" id="1447883.A0A2B7Y4I6"/>
<keyword evidence="8" id="KW-1133">Transmembrane helix</keyword>
<dbReference type="InterPro" id="IPR036396">
    <property type="entry name" value="Cyt_P450_sf"/>
</dbReference>
<evidence type="ECO:0000256" key="7">
    <source>
        <dbReference type="ARBA" id="ARBA00023033"/>
    </source>
</evidence>
<evidence type="ECO:0000313" key="10">
    <source>
        <dbReference type="Proteomes" id="UP000224634"/>
    </source>
</evidence>
<evidence type="ECO:0000313" key="9">
    <source>
        <dbReference type="EMBL" id="PGH15742.1"/>
    </source>
</evidence>
<comment type="cofactor">
    <cofactor evidence="1">
        <name>heme</name>
        <dbReference type="ChEBI" id="CHEBI:30413"/>
    </cofactor>
</comment>
<protein>
    <recommendedName>
        <fullName evidence="11">Cytochrome P450</fullName>
    </recommendedName>
</protein>
<keyword evidence="4" id="KW-0479">Metal-binding</keyword>
<dbReference type="GO" id="GO:0004497">
    <property type="term" value="F:monooxygenase activity"/>
    <property type="evidence" value="ECO:0007669"/>
    <property type="project" value="UniProtKB-KW"/>
</dbReference>
<feature type="transmembrane region" description="Helical" evidence="8">
    <location>
        <begin position="12"/>
        <end position="33"/>
    </location>
</feature>
<dbReference type="Proteomes" id="UP000224634">
    <property type="component" value="Unassembled WGS sequence"/>
</dbReference>
<evidence type="ECO:0008006" key="11">
    <source>
        <dbReference type="Google" id="ProtNLM"/>
    </source>
</evidence>
<reference evidence="9 10" key="1">
    <citation type="submission" date="2017-10" db="EMBL/GenBank/DDBJ databases">
        <title>Comparative genomics in systemic dimorphic fungi from Ajellomycetaceae.</title>
        <authorList>
            <person name="Munoz J.F."/>
            <person name="Mcewen J.G."/>
            <person name="Clay O.K."/>
            <person name="Cuomo C.A."/>
        </authorList>
    </citation>
    <scope>NUCLEOTIDE SEQUENCE [LARGE SCALE GENOMIC DNA]</scope>
    <source>
        <strain evidence="9 10">UAMH7299</strain>
    </source>
</reference>
<dbReference type="CDD" id="cd11062">
    <property type="entry name" value="CYP58-like"/>
    <property type="match status" value="1"/>
</dbReference>
<keyword evidence="7" id="KW-0503">Monooxygenase</keyword>
<dbReference type="EMBL" id="PDNA01000080">
    <property type="protein sequence ID" value="PGH15742.1"/>
    <property type="molecule type" value="Genomic_DNA"/>
</dbReference>
<evidence type="ECO:0000256" key="5">
    <source>
        <dbReference type="ARBA" id="ARBA00023002"/>
    </source>
</evidence>
<evidence type="ECO:0000256" key="1">
    <source>
        <dbReference type="ARBA" id="ARBA00001971"/>
    </source>
</evidence>
<evidence type="ECO:0000256" key="4">
    <source>
        <dbReference type="ARBA" id="ARBA00022723"/>
    </source>
</evidence>
<dbReference type="SUPFAM" id="SSF48264">
    <property type="entry name" value="Cytochrome P450"/>
    <property type="match status" value="1"/>
</dbReference>
<evidence type="ECO:0000256" key="2">
    <source>
        <dbReference type="ARBA" id="ARBA00010617"/>
    </source>
</evidence>
<dbReference type="Pfam" id="PF00067">
    <property type="entry name" value="p450"/>
    <property type="match status" value="2"/>
</dbReference>
<dbReference type="PANTHER" id="PTHR24305:SF157">
    <property type="entry name" value="N-ACETYLTRYPTOPHAN 6-HYDROXYLASE IVOC-RELATED"/>
    <property type="match status" value="1"/>
</dbReference>
<dbReference type="InterPro" id="IPR002401">
    <property type="entry name" value="Cyt_P450_E_grp-I"/>
</dbReference>
<keyword evidence="8" id="KW-0472">Membrane</keyword>
<keyword evidence="10" id="KW-1185">Reference proteome</keyword>
<dbReference type="PANTHER" id="PTHR24305">
    <property type="entry name" value="CYTOCHROME P450"/>
    <property type="match status" value="1"/>
</dbReference>
<evidence type="ECO:0000256" key="8">
    <source>
        <dbReference type="SAM" id="Phobius"/>
    </source>
</evidence>
<dbReference type="AlphaFoldDB" id="A0A2B7Y4I6"/>
<keyword evidence="5" id="KW-0560">Oxidoreductase</keyword>
<keyword evidence="6" id="KW-0408">Iron</keyword>
<dbReference type="InterPro" id="IPR001128">
    <property type="entry name" value="Cyt_P450"/>
</dbReference>
<evidence type="ECO:0000256" key="3">
    <source>
        <dbReference type="ARBA" id="ARBA00022617"/>
    </source>
</evidence>
<dbReference type="GO" id="GO:0005506">
    <property type="term" value="F:iron ion binding"/>
    <property type="evidence" value="ECO:0007669"/>
    <property type="project" value="InterPro"/>
</dbReference>
<organism evidence="9 10">
    <name type="scientific">Polytolypa hystricis (strain UAMH7299)</name>
    <dbReference type="NCBI Taxonomy" id="1447883"/>
    <lineage>
        <taxon>Eukaryota</taxon>
        <taxon>Fungi</taxon>
        <taxon>Dikarya</taxon>
        <taxon>Ascomycota</taxon>
        <taxon>Pezizomycotina</taxon>
        <taxon>Eurotiomycetes</taxon>
        <taxon>Eurotiomycetidae</taxon>
        <taxon>Onygenales</taxon>
        <taxon>Onygenales incertae sedis</taxon>
        <taxon>Polytolypa</taxon>
    </lineage>
</organism>
<dbReference type="OrthoDB" id="3945418at2759"/>
<dbReference type="InterPro" id="IPR050121">
    <property type="entry name" value="Cytochrome_P450_monoxygenase"/>
</dbReference>
<proteinExistence type="inferred from homology"/>
<evidence type="ECO:0000256" key="6">
    <source>
        <dbReference type="ARBA" id="ARBA00023004"/>
    </source>
</evidence>
<dbReference type="Gene3D" id="1.10.630.10">
    <property type="entry name" value="Cytochrome P450"/>
    <property type="match status" value="2"/>
</dbReference>
<name>A0A2B7Y4I6_POLH7</name>
<gene>
    <name evidence="9" type="ORF">AJ80_05450</name>
</gene>
<sequence length="448" mass="50824">MLDVSSVVDNLAAAIHSLGLGLIPIALVVYLILRSIYRVYFHPLSKIPGPKLAAMTRAYEFYFEVIKGGQFIWEMKRMHEVALYTAPRSALATLGHDLHRFRRGMMNSFFSKRSVAVLEPAVQAKIDRMCERFEEAAKEKRIIPISAALGALSGDIISQYSYGWSTHFIENENFENKFLDALSANIAVCHYIRFWPFLGPLLDYVPVWIAEKVEPKTKFLLDLKQQLYDQSVNTINNRRTDMSKGSMTIFEALSDPSIPASEREPGRLQEESFIVLVAGTETTARSMSTDGDANAYQQGFLIGAREIATACINEALRLGHTAVIRLPRIAPHESLIYKDYVIPPGTPVSQSLYFVHMNPTVFPDPEKFDPERWLKAAENGERLTKFLVPLAQCELFLTLGNIFRRFELEPYETTYEGNIRVTRDYFVGVPRDEEAVIVKARVVRVLED</sequence>
<accession>A0A2B7Y4I6</accession>
<comment type="similarity">
    <text evidence="2">Belongs to the cytochrome P450 family.</text>
</comment>
<dbReference type="GO" id="GO:0016705">
    <property type="term" value="F:oxidoreductase activity, acting on paired donors, with incorporation or reduction of molecular oxygen"/>
    <property type="evidence" value="ECO:0007669"/>
    <property type="project" value="InterPro"/>
</dbReference>
<comment type="caution">
    <text evidence="9">The sequence shown here is derived from an EMBL/GenBank/DDBJ whole genome shotgun (WGS) entry which is preliminary data.</text>
</comment>